<dbReference type="STRING" id="5786.F0Z958"/>
<keyword evidence="6" id="KW-0811">Translocation</keyword>
<dbReference type="AlphaFoldDB" id="F0Z958"/>
<dbReference type="FunFam" id="3.30.70.330:FF:000095">
    <property type="entry name" value="Putative Nucleoporin NUP53"/>
    <property type="match status" value="1"/>
</dbReference>
<dbReference type="GO" id="GO:0015031">
    <property type="term" value="P:protein transport"/>
    <property type="evidence" value="ECO:0007669"/>
    <property type="project" value="UniProtKB-KW"/>
</dbReference>
<evidence type="ECO:0000256" key="6">
    <source>
        <dbReference type="ARBA" id="ARBA00023010"/>
    </source>
</evidence>
<feature type="region of interest" description="Disordered" evidence="10">
    <location>
        <begin position="45"/>
        <end position="87"/>
    </location>
</feature>
<dbReference type="InParanoid" id="F0Z958"/>
<keyword evidence="14" id="KW-1185">Reference proteome</keyword>
<dbReference type="Proteomes" id="UP000001064">
    <property type="component" value="Unassembled WGS sequence"/>
</dbReference>
<evidence type="ECO:0000256" key="7">
    <source>
        <dbReference type="ARBA" id="ARBA00023132"/>
    </source>
</evidence>
<dbReference type="RefSeq" id="XP_003283969.1">
    <property type="nucleotide sequence ID" value="XM_003283921.1"/>
</dbReference>
<name>F0Z958_DICPU</name>
<evidence type="ECO:0000256" key="5">
    <source>
        <dbReference type="ARBA" id="ARBA00022927"/>
    </source>
</evidence>
<keyword evidence="8 9" id="KW-0539">Nucleus</keyword>
<evidence type="ECO:0000256" key="4">
    <source>
        <dbReference type="ARBA" id="ARBA00022816"/>
    </source>
</evidence>
<dbReference type="Pfam" id="PF05172">
    <property type="entry name" value="RRM_Nup35"/>
    <property type="match status" value="1"/>
</dbReference>
<gene>
    <name evidence="13" type="ORF">DICPUDRAFT_74931</name>
</gene>
<keyword evidence="4 9" id="KW-0509">mRNA transport</keyword>
<dbReference type="PANTHER" id="PTHR21527">
    <property type="entry name" value="NUCLEOPORIN NUP35"/>
    <property type="match status" value="1"/>
</dbReference>
<dbReference type="GO" id="GO:0051028">
    <property type="term" value="P:mRNA transport"/>
    <property type="evidence" value="ECO:0007669"/>
    <property type="project" value="UniProtKB-UniRule"/>
</dbReference>
<comment type="subcellular location">
    <subcellularLocation>
        <location evidence="1">Nucleus</location>
        <location evidence="1">Nuclear pore complex</location>
    </subcellularLocation>
</comment>
<keyword evidence="5" id="KW-0653">Protein transport</keyword>
<dbReference type="VEuPathDB" id="AmoebaDB:DICPUDRAFT_74931"/>
<keyword evidence="11" id="KW-0472">Membrane</keyword>
<evidence type="ECO:0000256" key="3">
    <source>
        <dbReference type="ARBA" id="ARBA00022448"/>
    </source>
</evidence>
<feature type="domain" description="RRM Nup35-type" evidence="12">
    <location>
        <begin position="106"/>
        <end position="184"/>
    </location>
</feature>
<organism evidence="13 14">
    <name type="scientific">Dictyostelium purpureum</name>
    <name type="common">Slime mold</name>
    <dbReference type="NCBI Taxonomy" id="5786"/>
    <lineage>
        <taxon>Eukaryota</taxon>
        <taxon>Amoebozoa</taxon>
        <taxon>Evosea</taxon>
        <taxon>Eumycetozoa</taxon>
        <taxon>Dictyostelia</taxon>
        <taxon>Dictyosteliales</taxon>
        <taxon>Dictyosteliaceae</taxon>
        <taxon>Dictyostelium</taxon>
    </lineage>
</organism>
<evidence type="ECO:0000313" key="14">
    <source>
        <dbReference type="Proteomes" id="UP000001064"/>
    </source>
</evidence>
<accession>F0Z958</accession>
<dbReference type="InterPro" id="IPR007846">
    <property type="entry name" value="RRM_NUP35_dom"/>
</dbReference>
<protein>
    <recommendedName>
        <fullName evidence="12">RRM Nup35-type domain-containing protein</fullName>
    </recommendedName>
</protein>
<dbReference type="EMBL" id="GL870956">
    <property type="protein sequence ID" value="EGC39522.1"/>
    <property type="molecule type" value="Genomic_DNA"/>
</dbReference>
<dbReference type="PANTHER" id="PTHR21527:SF6">
    <property type="entry name" value="NUCLEOPORIN NUP35"/>
    <property type="match status" value="1"/>
</dbReference>
<dbReference type="Gene3D" id="3.30.70.330">
    <property type="match status" value="1"/>
</dbReference>
<evidence type="ECO:0000256" key="1">
    <source>
        <dbReference type="ARBA" id="ARBA00004567"/>
    </source>
</evidence>
<evidence type="ECO:0000256" key="9">
    <source>
        <dbReference type="PROSITE-ProRule" id="PRU00804"/>
    </source>
</evidence>
<evidence type="ECO:0000256" key="8">
    <source>
        <dbReference type="ARBA" id="ARBA00023242"/>
    </source>
</evidence>
<keyword evidence="11" id="KW-1133">Transmembrane helix</keyword>
<dbReference type="InterPro" id="IPR035979">
    <property type="entry name" value="RBD_domain_sf"/>
</dbReference>
<dbReference type="GO" id="GO:0005643">
    <property type="term" value="C:nuclear pore"/>
    <property type="evidence" value="ECO:0007669"/>
    <property type="project" value="UniProtKB-SubCell"/>
</dbReference>
<dbReference type="SUPFAM" id="SSF54928">
    <property type="entry name" value="RNA-binding domain, RBD"/>
    <property type="match status" value="1"/>
</dbReference>
<feature type="compositionally biased region" description="Polar residues" evidence="10">
    <location>
        <begin position="50"/>
        <end position="65"/>
    </location>
</feature>
<evidence type="ECO:0000256" key="10">
    <source>
        <dbReference type="SAM" id="MobiDB-lite"/>
    </source>
</evidence>
<dbReference type="OrthoDB" id="3365060at2759"/>
<reference evidence="14" key="1">
    <citation type="journal article" date="2011" name="Genome Biol.">
        <title>Comparative genomics of the social amoebae Dictyostelium discoideum and Dictyostelium purpureum.</title>
        <authorList>
            <consortium name="US DOE Joint Genome Institute (JGI-PGF)"/>
            <person name="Sucgang R."/>
            <person name="Kuo A."/>
            <person name="Tian X."/>
            <person name="Salerno W."/>
            <person name="Parikh A."/>
            <person name="Feasley C.L."/>
            <person name="Dalin E."/>
            <person name="Tu H."/>
            <person name="Huang E."/>
            <person name="Barry K."/>
            <person name="Lindquist E."/>
            <person name="Shapiro H."/>
            <person name="Bruce D."/>
            <person name="Schmutz J."/>
            <person name="Salamov A."/>
            <person name="Fey P."/>
            <person name="Gaudet P."/>
            <person name="Anjard C."/>
            <person name="Babu M.M."/>
            <person name="Basu S."/>
            <person name="Bushmanova Y."/>
            <person name="van der Wel H."/>
            <person name="Katoh-Kurasawa M."/>
            <person name="Dinh C."/>
            <person name="Coutinho P.M."/>
            <person name="Saito T."/>
            <person name="Elias M."/>
            <person name="Schaap P."/>
            <person name="Kay R.R."/>
            <person name="Henrissat B."/>
            <person name="Eichinger L."/>
            <person name="Rivero F."/>
            <person name="Putnam N.H."/>
            <person name="West C.M."/>
            <person name="Loomis W.F."/>
            <person name="Chisholm R.L."/>
            <person name="Shaulsky G."/>
            <person name="Strassmann J.E."/>
            <person name="Queller D.C."/>
            <person name="Kuspa A."/>
            <person name="Grigoriev I.V."/>
        </authorList>
    </citation>
    <scope>NUCLEOTIDE SEQUENCE [LARGE SCALE GENOMIC DNA]</scope>
    <source>
        <strain evidence="14">QSDP1</strain>
    </source>
</reference>
<dbReference type="GeneID" id="10509849"/>
<dbReference type="GO" id="GO:0003676">
    <property type="term" value="F:nucleic acid binding"/>
    <property type="evidence" value="ECO:0007669"/>
    <property type="project" value="InterPro"/>
</dbReference>
<keyword evidence="11" id="KW-0812">Transmembrane</keyword>
<sequence>MDYLDLFCIFMAFLGFSLGFFGIKFLNKNKNKNINNNNININNNINNNNAFPQQNSPNRYTAPLTQQQQQQQQQQQHQHQHQHCQNPQPKIHYISSSSLSQMFSEHYDRRWVTIFGFPQEKIELVVDELSKFGNILEMKYPHQTNANWVYLKFDSEATASYILNLGSLSFNKFMLGFVPYKDKL</sequence>
<feature type="compositionally biased region" description="Low complexity" evidence="10">
    <location>
        <begin position="66"/>
        <end position="77"/>
    </location>
</feature>
<feature type="transmembrane region" description="Helical" evidence="11">
    <location>
        <begin position="6"/>
        <end position="26"/>
    </location>
</feature>
<dbReference type="KEGG" id="dpp:DICPUDRAFT_74931"/>
<comment type="similarity">
    <text evidence="2">Belongs to the Nup35 family.</text>
</comment>
<dbReference type="InterPro" id="IPR012677">
    <property type="entry name" value="Nucleotide-bd_a/b_plait_sf"/>
</dbReference>
<evidence type="ECO:0000256" key="2">
    <source>
        <dbReference type="ARBA" id="ARBA00009454"/>
    </source>
</evidence>
<keyword evidence="7 9" id="KW-0906">Nuclear pore complex</keyword>
<dbReference type="PROSITE" id="PS51472">
    <property type="entry name" value="RRM_NUP35"/>
    <property type="match status" value="1"/>
</dbReference>
<keyword evidence="3 9" id="KW-0813">Transport</keyword>
<evidence type="ECO:0000259" key="12">
    <source>
        <dbReference type="PROSITE" id="PS51472"/>
    </source>
</evidence>
<proteinExistence type="inferred from homology"/>
<dbReference type="eggNOG" id="KOG4285">
    <property type="taxonomic scope" value="Eukaryota"/>
</dbReference>
<evidence type="ECO:0000313" key="13">
    <source>
        <dbReference type="EMBL" id="EGC39522.1"/>
    </source>
</evidence>
<evidence type="ECO:0000256" key="11">
    <source>
        <dbReference type="SAM" id="Phobius"/>
    </source>
</evidence>